<evidence type="ECO:0000313" key="1">
    <source>
        <dbReference type="EMBL" id="CAH8368673.1"/>
    </source>
</evidence>
<accession>A0ABC8L8C4</accession>
<dbReference type="EMBL" id="CAKOAT010414043">
    <property type="protein sequence ID" value="CAH8368673.1"/>
    <property type="molecule type" value="Genomic_DNA"/>
</dbReference>
<dbReference type="Proteomes" id="UP001642260">
    <property type="component" value="Unassembled WGS sequence"/>
</dbReference>
<dbReference type="AlphaFoldDB" id="A0ABC8L8C4"/>
<organism evidence="1 2">
    <name type="scientific">Eruca vesicaria subsp. sativa</name>
    <name type="common">Garden rocket</name>
    <name type="synonym">Eruca sativa</name>
    <dbReference type="NCBI Taxonomy" id="29727"/>
    <lineage>
        <taxon>Eukaryota</taxon>
        <taxon>Viridiplantae</taxon>
        <taxon>Streptophyta</taxon>
        <taxon>Embryophyta</taxon>
        <taxon>Tracheophyta</taxon>
        <taxon>Spermatophyta</taxon>
        <taxon>Magnoliopsida</taxon>
        <taxon>eudicotyledons</taxon>
        <taxon>Gunneridae</taxon>
        <taxon>Pentapetalae</taxon>
        <taxon>rosids</taxon>
        <taxon>malvids</taxon>
        <taxon>Brassicales</taxon>
        <taxon>Brassicaceae</taxon>
        <taxon>Brassiceae</taxon>
        <taxon>Eruca</taxon>
    </lineage>
</organism>
<comment type="caution">
    <text evidence="1">The sequence shown here is derived from an EMBL/GenBank/DDBJ whole genome shotgun (WGS) entry which is preliminary data.</text>
</comment>
<name>A0ABC8L8C4_ERUVS</name>
<sequence length="159" mass="18562">MVLPRLPKLANRNLILDLSNGFQGKFQRNEGESRTTRSLHRLRPTRVVSDIKKALDINERWRDRDTTNRICRDREEAQNRKKKPGIAYRKAARLRMRQETALLAYTSKHLQFLALGKDVEPATDRVSDPVFPPCFQLSPRLPPIWSAWVRLDQMTSTKI</sequence>
<proteinExistence type="predicted"/>
<evidence type="ECO:0000313" key="2">
    <source>
        <dbReference type="Proteomes" id="UP001642260"/>
    </source>
</evidence>
<reference evidence="1 2" key="1">
    <citation type="submission" date="2022-03" db="EMBL/GenBank/DDBJ databases">
        <authorList>
            <person name="Macdonald S."/>
            <person name="Ahmed S."/>
            <person name="Newling K."/>
        </authorList>
    </citation>
    <scope>NUCLEOTIDE SEQUENCE [LARGE SCALE GENOMIC DNA]</scope>
</reference>
<gene>
    <name evidence="1" type="ORF">ERUC_LOCUS31016</name>
</gene>
<keyword evidence="2" id="KW-1185">Reference proteome</keyword>
<protein>
    <submittedName>
        <fullName evidence="1">Uncharacterized protein</fullName>
    </submittedName>
</protein>